<dbReference type="Proteomes" id="UP000178526">
    <property type="component" value="Unassembled WGS sequence"/>
</dbReference>
<dbReference type="Pfam" id="PF01161">
    <property type="entry name" value="PBP"/>
    <property type="match status" value="1"/>
</dbReference>
<dbReference type="AlphaFoldDB" id="A0A1F7RNE5"/>
<dbReference type="InterPro" id="IPR036610">
    <property type="entry name" value="PEBP-like_sf"/>
</dbReference>
<evidence type="ECO:0000313" key="1">
    <source>
        <dbReference type="EMBL" id="OGL43085.1"/>
    </source>
</evidence>
<organism evidence="1 2">
    <name type="scientific">Candidatus Schekmanbacteria bacterium GWA2_38_11</name>
    <dbReference type="NCBI Taxonomy" id="1817876"/>
    <lineage>
        <taxon>Bacteria</taxon>
        <taxon>Candidatus Schekmaniibacteriota</taxon>
    </lineage>
</organism>
<gene>
    <name evidence="1" type="ORF">A2042_08210</name>
</gene>
<dbReference type="PANTHER" id="PTHR30289:SF1">
    <property type="entry name" value="PEBP (PHOSPHATIDYLETHANOLAMINE-BINDING PROTEIN) FAMILY PROTEIN"/>
    <property type="match status" value="1"/>
</dbReference>
<protein>
    <recommendedName>
        <fullName evidence="3">Phosphatidylethanolamine-binding protein</fullName>
    </recommendedName>
</protein>
<name>A0A1F7RNE5_9BACT</name>
<dbReference type="EMBL" id="MGDB01000013">
    <property type="protein sequence ID" value="OGL43085.1"/>
    <property type="molecule type" value="Genomic_DNA"/>
</dbReference>
<sequence length="143" mass="15916">MKLTSPAFIHNGAIPTKYTCDGGDINPPLIIENIPKGVKSLTLIVDDPDAPMGTWVHWVVFDIPVTSRIGENTIPGKQGINDFRKKNYGGPCPPSGTHRYFFKIYALDKELNLKEGISKKELGKAMEPHILEKAELIGLYKRE</sequence>
<dbReference type="NCBIfam" id="TIGR00481">
    <property type="entry name" value="YbhB/YbcL family Raf kinase inhibitor-like protein"/>
    <property type="match status" value="1"/>
</dbReference>
<proteinExistence type="predicted"/>
<evidence type="ECO:0000313" key="2">
    <source>
        <dbReference type="Proteomes" id="UP000178526"/>
    </source>
</evidence>
<dbReference type="InterPro" id="IPR005247">
    <property type="entry name" value="YbhB_YbcL/LppC-like"/>
</dbReference>
<evidence type="ECO:0008006" key="3">
    <source>
        <dbReference type="Google" id="ProtNLM"/>
    </source>
</evidence>
<accession>A0A1F7RNE5</accession>
<dbReference type="Gene3D" id="3.90.280.10">
    <property type="entry name" value="PEBP-like"/>
    <property type="match status" value="1"/>
</dbReference>
<dbReference type="InterPro" id="IPR008914">
    <property type="entry name" value="PEBP"/>
</dbReference>
<comment type="caution">
    <text evidence="1">The sequence shown here is derived from an EMBL/GenBank/DDBJ whole genome shotgun (WGS) entry which is preliminary data.</text>
</comment>
<dbReference type="CDD" id="cd00865">
    <property type="entry name" value="PEBP_bact_arch"/>
    <property type="match status" value="1"/>
</dbReference>
<dbReference type="SUPFAM" id="SSF49777">
    <property type="entry name" value="PEBP-like"/>
    <property type="match status" value="1"/>
</dbReference>
<dbReference type="PANTHER" id="PTHR30289">
    <property type="entry name" value="UNCHARACTERIZED PROTEIN YBCL-RELATED"/>
    <property type="match status" value="1"/>
</dbReference>
<reference evidence="1 2" key="1">
    <citation type="journal article" date="2016" name="Nat. Commun.">
        <title>Thousands of microbial genomes shed light on interconnected biogeochemical processes in an aquifer system.</title>
        <authorList>
            <person name="Anantharaman K."/>
            <person name="Brown C.T."/>
            <person name="Hug L.A."/>
            <person name="Sharon I."/>
            <person name="Castelle C.J."/>
            <person name="Probst A.J."/>
            <person name="Thomas B.C."/>
            <person name="Singh A."/>
            <person name="Wilkins M.J."/>
            <person name="Karaoz U."/>
            <person name="Brodie E.L."/>
            <person name="Williams K.H."/>
            <person name="Hubbard S.S."/>
            <person name="Banfield J.F."/>
        </authorList>
    </citation>
    <scope>NUCLEOTIDE SEQUENCE [LARGE SCALE GENOMIC DNA]</scope>
</reference>